<dbReference type="NCBIfam" id="TIGR02605">
    <property type="entry name" value="CxxC_CxxC_SSSS"/>
    <property type="match status" value="1"/>
</dbReference>
<name>A0A2N7Q892_9BACT</name>
<dbReference type="InterPro" id="IPR013429">
    <property type="entry name" value="Regulatory_FmdB_Zinc_ribbon"/>
</dbReference>
<dbReference type="SMART" id="SM00834">
    <property type="entry name" value="CxxC_CXXC_SSSS"/>
    <property type="match status" value="1"/>
</dbReference>
<dbReference type="Proteomes" id="UP000235460">
    <property type="component" value="Unassembled WGS sequence"/>
</dbReference>
<sequence>MPIFEFQCEECGEIFEELILGNTDEEILCKKCKSPKVKKLISQVAFKSGSKFVSSLGSVCSTCKGGTCSSCH</sequence>
<evidence type="ECO:0000313" key="3">
    <source>
        <dbReference type="EMBL" id="PMP94394.1"/>
    </source>
</evidence>
<protein>
    <submittedName>
        <fullName evidence="3">FmdB family transcriptional regulator</fullName>
    </submittedName>
</protein>
<evidence type="ECO:0000313" key="5">
    <source>
        <dbReference type="Proteomes" id="UP000235619"/>
    </source>
</evidence>
<organism evidence="3 5">
    <name type="scientific">Thermodesulfobacterium geofontis</name>
    <dbReference type="NCBI Taxonomy" id="1295609"/>
    <lineage>
        <taxon>Bacteria</taxon>
        <taxon>Pseudomonadati</taxon>
        <taxon>Thermodesulfobacteriota</taxon>
        <taxon>Thermodesulfobacteria</taxon>
        <taxon>Thermodesulfobacteriales</taxon>
        <taxon>Thermodesulfobacteriaceae</taxon>
        <taxon>Thermodesulfobacterium</taxon>
    </lineage>
</organism>
<evidence type="ECO:0000313" key="4">
    <source>
        <dbReference type="Proteomes" id="UP000235460"/>
    </source>
</evidence>
<comment type="caution">
    <text evidence="3">The sequence shown here is derived from an EMBL/GenBank/DDBJ whole genome shotgun (WGS) entry which is preliminary data.</text>
</comment>
<dbReference type="EMBL" id="PNIK01000006">
    <property type="protein sequence ID" value="PMP69129.1"/>
    <property type="molecule type" value="Genomic_DNA"/>
</dbReference>
<reference evidence="4 5" key="1">
    <citation type="submission" date="2018-01" db="EMBL/GenBank/DDBJ databases">
        <title>Metagenomic assembled genomes from two thermal pools in the Uzon Caldera, Kamchatka, Russia.</title>
        <authorList>
            <person name="Wilkins L."/>
            <person name="Ettinger C."/>
        </authorList>
    </citation>
    <scope>NUCLEOTIDE SEQUENCE [LARGE SCALE GENOMIC DNA]</scope>
    <source>
        <strain evidence="3">ARK-04</strain>
        <strain evidence="2">ZAV-08</strain>
    </source>
</reference>
<evidence type="ECO:0000259" key="1">
    <source>
        <dbReference type="SMART" id="SM00834"/>
    </source>
</evidence>
<proteinExistence type="predicted"/>
<dbReference type="EMBL" id="PNJD01000406">
    <property type="protein sequence ID" value="PMP94394.1"/>
    <property type="molecule type" value="Genomic_DNA"/>
</dbReference>
<dbReference type="Pfam" id="PF09723">
    <property type="entry name" value="Zn_ribbon_8"/>
    <property type="match status" value="1"/>
</dbReference>
<dbReference type="Proteomes" id="UP000235619">
    <property type="component" value="Unassembled WGS sequence"/>
</dbReference>
<accession>A0A2N7Q892</accession>
<dbReference type="AlphaFoldDB" id="A0A2N7Q892"/>
<gene>
    <name evidence="3" type="ORF">C0169_06550</name>
    <name evidence="2" type="ORF">C0190_00565</name>
</gene>
<feature type="domain" description="Putative regulatory protein FmdB zinc ribbon" evidence="1">
    <location>
        <begin position="1"/>
        <end position="42"/>
    </location>
</feature>
<evidence type="ECO:0000313" key="2">
    <source>
        <dbReference type="EMBL" id="PMP69129.1"/>
    </source>
</evidence>